<keyword evidence="3" id="KW-1185">Reference proteome</keyword>
<evidence type="ECO:0000256" key="1">
    <source>
        <dbReference type="SAM" id="Phobius"/>
    </source>
</evidence>
<keyword evidence="1" id="KW-1133">Transmembrane helix</keyword>
<accession>A0A0D0HYF5</accession>
<feature type="transmembrane region" description="Helical" evidence="1">
    <location>
        <begin position="20"/>
        <end position="37"/>
    </location>
</feature>
<evidence type="ECO:0000313" key="2">
    <source>
        <dbReference type="EMBL" id="KIP22753.1"/>
    </source>
</evidence>
<keyword evidence="1" id="KW-0812">Transmembrane</keyword>
<reference evidence="2 3" key="1">
    <citation type="submission" date="2015-01" db="EMBL/GenBank/DDBJ databases">
        <title>Genome sequence of Anoxybacillus ayderensis strain AB04.</title>
        <authorList>
            <person name="Belduz A.O."/>
            <person name="Canakci S."/>
            <person name="Chan K.-G."/>
            <person name="Kahar U.M."/>
            <person name="Yaakob A.S."/>
            <person name="Chan C.S."/>
            <person name="Goh K.M."/>
        </authorList>
    </citation>
    <scope>NUCLEOTIDE SEQUENCE [LARGE SCALE GENOMIC DNA]</scope>
    <source>
        <strain evidence="2 3">AB04</strain>
    </source>
</reference>
<keyword evidence="1" id="KW-0472">Membrane</keyword>
<dbReference type="AlphaFoldDB" id="A0A0D0HYF5"/>
<dbReference type="Proteomes" id="UP000032047">
    <property type="component" value="Unassembled WGS sequence"/>
</dbReference>
<comment type="caution">
    <text evidence="2">The sequence shown here is derived from an EMBL/GenBank/DDBJ whole genome shotgun (WGS) entry which is preliminary data.</text>
</comment>
<proteinExistence type="predicted"/>
<name>A0A0D0HYF5_9BACL</name>
<organism evidence="2 3">
    <name type="scientific">Anoxybacillus ayderensis</name>
    <dbReference type="NCBI Taxonomy" id="265546"/>
    <lineage>
        <taxon>Bacteria</taxon>
        <taxon>Bacillati</taxon>
        <taxon>Bacillota</taxon>
        <taxon>Bacilli</taxon>
        <taxon>Bacillales</taxon>
        <taxon>Anoxybacillaceae</taxon>
        <taxon>Anoxybacillus</taxon>
    </lineage>
</organism>
<protein>
    <submittedName>
        <fullName evidence="2">Uncharacterized protein</fullName>
    </submittedName>
</protein>
<evidence type="ECO:0000313" key="3">
    <source>
        <dbReference type="Proteomes" id="UP000032047"/>
    </source>
</evidence>
<dbReference type="EMBL" id="JXTG01000001">
    <property type="protein sequence ID" value="KIP22753.1"/>
    <property type="molecule type" value="Genomic_DNA"/>
</dbReference>
<sequence>MGSFFIFRTYFEGVAYNELYGMIVFFMYTFMLPVHRIK</sequence>
<gene>
    <name evidence="2" type="ORF">JV16_00433</name>
</gene>